<protein>
    <submittedName>
        <fullName evidence="10">Type I secretion system permease/ATPase</fullName>
    </submittedName>
</protein>
<dbReference type="PANTHER" id="PTHR24221">
    <property type="entry name" value="ATP-BINDING CASSETTE SUB-FAMILY B"/>
    <property type="match status" value="1"/>
</dbReference>
<keyword evidence="11" id="KW-1185">Reference proteome</keyword>
<evidence type="ECO:0000256" key="1">
    <source>
        <dbReference type="ARBA" id="ARBA00004651"/>
    </source>
</evidence>
<comment type="caution">
    <text evidence="10">The sequence shown here is derived from an EMBL/GenBank/DDBJ whole genome shotgun (WGS) entry which is preliminary data.</text>
</comment>
<evidence type="ECO:0000313" key="10">
    <source>
        <dbReference type="EMBL" id="MCV2880018.1"/>
    </source>
</evidence>
<feature type="transmembrane region" description="Helical" evidence="7">
    <location>
        <begin position="24"/>
        <end position="49"/>
    </location>
</feature>
<proteinExistence type="predicted"/>
<dbReference type="InterPro" id="IPR039421">
    <property type="entry name" value="Type_1_exporter"/>
</dbReference>
<dbReference type="InterPro" id="IPR011527">
    <property type="entry name" value="ABC1_TM_dom"/>
</dbReference>
<dbReference type="InterPro" id="IPR036640">
    <property type="entry name" value="ABC1_TM_sf"/>
</dbReference>
<reference evidence="10 11" key="1">
    <citation type="submission" date="2022-10" db="EMBL/GenBank/DDBJ databases">
        <title>Sinirhodobacter sp. nov., isolated from ocean surface sediments.</title>
        <authorList>
            <person name="He W."/>
            <person name="Wang L."/>
            <person name="Zhang D.-F."/>
        </authorList>
    </citation>
    <scope>NUCLEOTIDE SEQUENCE [LARGE SCALE GENOMIC DNA]</scope>
    <source>
        <strain evidence="10 11">WL0115</strain>
    </source>
</reference>
<dbReference type="NCBIfam" id="TIGR01842">
    <property type="entry name" value="type_I_sec_PrtD"/>
    <property type="match status" value="1"/>
</dbReference>
<feature type="domain" description="ABC transmembrane type-1" evidence="9">
    <location>
        <begin position="25"/>
        <end position="303"/>
    </location>
</feature>
<dbReference type="InterPro" id="IPR027417">
    <property type="entry name" value="P-loop_NTPase"/>
</dbReference>
<dbReference type="InterPro" id="IPR017871">
    <property type="entry name" value="ABC_transporter-like_CS"/>
</dbReference>
<gene>
    <name evidence="10" type="ORF">OE699_14295</name>
</gene>
<evidence type="ECO:0000256" key="3">
    <source>
        <dbReference type="ARBA" id="ARBA00022741"/>
    </source>
</evidence>
<dbReference type="Gene3D" id="3.40.50.300">
    <property type="entry name" value="P-loop containing nucleotide triphosphate hydrolases"/>
    <property type="match status" value="1"/>
</dbReference>
<evidence type="ECO:0000256" key="6">
    <source>
        <dbReference type="ARBA" id="ARBA00023136"/>
    </source>
</evidence>
<dbReference type="InterPro" id="IPR010128">
    <property type="entry name" value="ATPase_T1SS_PrtD-like"/>
</dbReference>
<sequence>MMAVARTQAPSELRRTLWSSARSLLAVALFSAVINLLMLTGPIFMLQIYDRVIGGRTSSTLVVLFIIVAYLFLIMGVLDFVRGRVLALIGARLHDGLSPRALTASLALAERGGERRGDVRPLRDLAQVQAVFASPALAALFDLPWTPIFLIVLFLFHPLLGWFALAGTALVLLLALFNQRVTARQQAVAMHSNLEADARAQMMEDEIETIRALGMRGALSALWQGARQGGLEASLRGAHRGGAITAATRATRLLLQSAVLALGAWLVLQDELTAGAMVAASILLGRTLAPVEQTVGQWPVMQRGLISARALDRALASAPEAPAPMPLPEPAALISAHGATYLPPGQSRPLLRNVSFSAQGGDVVAVIGPSASGKTTLARMLVGLWAPTHGEIRLGGATLEQYEPDRLGLMLGYLPQRVTLFAGTVAQNIARFQPDATPEDIVAAAQAASAHDLILGLPNGYDTRIGDRGNELSGGQRQRIGLARAFYGDPVVLVLDEPNSSLDEPGLQALNAAIATARDAQKIVFVMSHRPSALAVSNKVMMIEGGVMRAFGPRDEVLSRFVKNSPSLINAASRKQGDG</sequence>
<feature type="domain" description="ABC transporter" evidence="8">
    <location>
        <begin position="334"/>
        <end position="570"/>
    </location>
</feature>
<dbReference type="Proteomes" id="UP001526166">
    <property type="component" value="Unassembled WGS sequence"/>
</dbReference>
<dbReference type="PROSITE" id="PS50893">
    <property type="entry name" value="ABC_TRANSPORTER_2"/>
    <property type="match status" value="1"/>
</dbReference>
<keyword evidence="6 7" id="KW-0472">Membrane</keyword>
<comment type="subcellular location">
    <subcellularLocation>
        <location evidence="1">Cell membrane</location>
        <topology evidence="1">Multi-pass membrane protein</topology>
    </subcellularLocation>
</comment>
<evidence type="ECO:0000256" key="2">
    <source>
        <dbReference type="ARBA" id="ARBA00022692"/>
    </source>
</evidence>
<dbReference type="Pfam" id="PF00664">
    <property type="entry name" value="ABC_membrane"/>
    <property type="match status" value="1"/>
</dbReference>
<dbReference type="SUPFAM" id="SSF52540">
    <property type="entry name" value="P-loop containing nucleoside triphosphate hydrolases"/>
    <property type="match status" value="1"/>
</dbReference>
<organism evidence="10 11">
    <name type="scientific">Sedimentimonas flavescens</name>
    <dbReference type="NCBI Taxonomy" id="2851012"/>
    <lineage>
        <taxon>Bacteria</taxon>
        <taxon>Pseudomonadati</taxon>
        <taxon>Pseudomonadota</taxon>
        <taxon>Alphaproteobacteria</taxon>
        <taxon>Rhodobacterales</taxon>
        <taxon>Rhodobacter group</taxon>
        <taxon>Sedimentimonas</taxon>
    </lineage>
</organism>
<dbReference type="InterPro" id="IPR003593">
    <property type="entry name" value="AAA+_ATPase"/>
</dbReference>
<evidence type="ECO:0000313" key="11">
    <source>
        <dbReference type="Proteomes" id="UP001526166"/>
    </source>
</evidence>
<evidence type="ECO:0000256" key="5">
    <source>
        <dbReference type="ARBA" id="ARBA00022989"/>
    </source>
</evidence>
<keyword evidence="5 7" id="KW-1133">Transmembrane helix</keyword>
<feature type="transmembrane region" description="Helical" evidence="7">
    <location>
        <begin position="159"/>
        <end position="177"/>
    </location>
</feature>
<dbReference type="SUPFAM" id="SSF90123">
    <property type="entry name" value="ABC transporter transmembrane region"/>
    <property type="match status" value="1"/>
</dbReference>
<keyword evidence="3" id="KW-0547">Nucleotide-binding</keyword>
<dbReference type="PANTHER" id="PTHR24221:SF248">
    <property type="entry name" value="ABC TRANSPORTER TRANSMEMBRANE REGION"/>
    <property type="match status" value="1"/>
</dbReference>
<dbReference type="PROSITE" id="PS00211">
    <property type="entry name" value="ABC_TRANSPORTER_1"/>
    <property type="match status" value="1"/>
</dbReference>
<evidence type="ECO:0000256" key="7">
    <source>
        <dbReference type="SAM" id="Phobius"/>
    </source>
</evidence>
<keyword evidence="2 7" id="KW-0812">Transmembrane</keyword>
<dbReference type="Gene3D" id="1.20.1560.10">
    <property type="entry name" value="ABC transporter type 1, transmembrane domain"/>
    <property type="match status" value="1"/>
</dbReference>
<dbReference type="Pfam" id="PF00005">
    <property type="entry name" value="ABC_tran"/>
    <property type="match status" value="1"/>
</dbReference>
<dbReference type="RefSeq" id="WP_263848424.1">
    <property type="nucleotide sequence ID" value="NZ_JAOWKW010000013.1"/>
</dbReference>
<dbReference type="SMART" id="SM00382">
    <property type="entry name" value="AAA"/>
    <property type="match status" value="1"/>
</dbReference>
<name>A0ABT3A239_9RHOB</name>
<evidence type="ECO:0000259" key="9">
    <source>
        <dbReference type="PROSITE" id="PS50929"/>
    </source>
</evidence>
<evidence type="ECO:0000256" key="4">
    <source>
        <dbReference type="ARBA" id="ARBA00022840"/>
    </source>
</evidence>
<dbReference type="InterPro" id="IPR003439">
    <property type="entry name" value="ABC_transporter-like_ATP-bd"/>
</dbReference>
<keyword evidence="4" id="KW-0067">ATP-binding</keyword>
<dbReference type="PROSITE" id="PS50929">
    <property type="entry name" value="ABC_TM1F"/>
    <property type="match status" value="1"/>
</dbReference>
<dbReference type="EMBL" id="JAOWKW010000013">
    <property type="protein sequence ID" value="MCV2880018.1"/>
    <property type="molecule type" value="Genomic_DNA"/>
</dbReference>
<evidence type="ECO:0000259" key="8">
    <source>
        <dbReference type="PROSITE" id="PS50893"/>
    </source>
</evidence>
<feature type="transmembrane region" description="Helical" evidence="7">
    <location>
        <begin position="61"/>
        <end position="81"/>
    </location>
</feature>
<accession>A0ABT3A239</accession>